<protein>
    <submittedName>
        <fullName evidence="1">Uncharacterized protein</fullName>
    </submittedName>
</protein>
<dbReference type="Proteomes" id="UP000560081">
    <property type="component" value="Unassembled WGS sequence"/>
</dbReference>
<organism evidence="1 2">
    <name type="scientific">Micrococcus flavus</name>
    <dbReference type="NCBI Taxonomy" id="384602"/>
    <lineage>
        <taxon>Bacteria</taxon>
        <taxon>Bacillati</taxon>
        <taxon>Actinomycetota</taxon>
        <taxon>Actinomycetes</taxon>
        <taxon>Micrococcales</taxon>
        <taxon>Micrococcaceae</taxon>
        <taxon>Micrococcus</taxon>
    </lineage>
</organism>
<dbReference type="RefSeq" id="WP_135028333.1">
    <property type="nucleotide sequence ID" value="NZ_BMLA01000001.1"/>
</dbReference>
<reference evidence="1 2" key="1">
    <citation type="submission" date="2020-08" db="EMBL/GenBank/DDBJ databases">
        <title>Sequencing the genomes of 1000 actinobacteria strains.</title>
        <authorList>
            <person name="Klenk H.-P."/>
        </authorList>
    </citation>
    <scope>NUCLEOTIDE SEQUENCE [LARGE SCALE GENOMIC DNA]</scope>
    <source>
        <strain evidence="1 2">DSM 19079</strain>
    </source>
</reference>
<gene>
    <name evidence="1" type="ORF">BJ976_001447</name>
</gene>
<dbReference type="AlphaFoldDB" id="A0A4Y8X4V3"/>
<dbReference type="EMBL" id="JACHMC010000001">
    <property type="protein sequence ID" value="MBB4883096.1"/>
    <property type="molecule type" value="Genomic_DNA"/>
</dbReference>
<keyword evidence="2" id="KW-1185">Reference proteome</keyword>
<name>A0A4Y8X4V3_9MICC</name>
<comment type="caution">
    <text evidence="1">The sequence shown here is derived from an EMBL/GenBank/DDBJ whole genome shotgun (WGS) entry which is preliminary data.</text>
</comment>
<proteinExistence type="predicted"/>
<sequence length="139" mass="13206">MARSSVRTALTAGALLASPAVTLPVLLTLTVPGLASTVPDSTAAVLTSTVFLVLAVLLLPAAGVAVLATGSSPRRGPWAGLAAVCLAATAVGLLVGSLTPEPLAYAGGWLALGGLAALSVLGGCLLIGGAIAALAGRTG</sequence>
<evidence type="ECO:0000313" key="2">
    <source>
        <dbReference type="Proteomes" id="UP000560081"/>
    </source>
</evidence>
<accession>A0A4Y8X4V3</accession>
<evidence type="ECO:0000313" key="1">
    <source>
        <dbReference type="EMBL" id="MBB4883096.1"/>
    </source>
</evidence>